<dbReference type="Pfam" id="PF01011">
    <property type="entry name" value="PQQ"/>
    <property type="match status" value="1"/>
</dbReference>
<comment type="caution">
    <text evidence="8">The sequence shown here is derived from an EMBL/GenBank/DDBJ whole genome shotgun (WGS) entry which is preliminary data.</text>
</comment>
<sequence>MAWRISLNPTVTEEELAEQSFGERMYTINCAMCHGTDRAGSPSSGFPSLMNIESRRDKKRIRNIIEHGQGMMPAFNKFSEEELDALIAYVNEEEIAEKMSREPGMGRSKENDQIPYQISGYNKFLDADGYPAVRPPWGTLNAINLNTGEYLWQVTYGEYEELTKKGIPQTGAESYGGPIVTASGLLFIAGTKDAKFRAYNKKTGELLWETELPSAAFSTPSTYEVNGRQYIVLACGGTKLGAPGGDSYVAFALPEDLIPVGK</sequence>
<dbReference type="InterPro" id="IPR018391">
    <property type="entry name" value="PQQ_b-propeller_rpt"/>
</dbReference>
<keyword evidence="9" id="KW-1185">Reference proteome</keyword>
<evidence type="ECO:0000313" key="8">
    <source>
        <dbReference type="EMBL" id="MDT0651345.1"/>
    </source>
</evidence>
<evidence type="ECO:0000256" key="3">
    <source>
        <dbReference type="ARBA" id="ARBA00022723"/>
    </source>
</evidence>
<dbReference type="InterPro" id="IPR009056">
    <property type="entry name" value="Cyt_c-like_dom"/>
</dbReference>
<proteinExistence type="predicted"/>
<dbReference type="SUPFAM" id="SSF46626">
    <property type="entry name" value="Cytochrome c"/>
    <property type="match status" value="1"/>
</dbReference>
<evidence type="ECO:0000256" key="6">
    <source>
        <dbReference type="PROSITE-ProRule" id="PRU00433"/>
    </source>
</evidence>
<dbReference type="PANTHER" id="PTHR37823:SF4">
    <property type="entry name" value="MENAQUINOL-CYTOCHROME C REDUCTASE CYTOCHROME B_C SUBUNIT"/>
    <property type="match status" value="1"/>
</dbReference>
<dbReference type="EMBL" id="JAVRHP010000103">
    <property type="protein sequence ID" value="MDT0651345.1"/>
    <property type="molecule type" value="Genomic_DNA"/>
</dbReference>
<name>A0ABU3CYA5_9FLAO</name>
<accession>A0ABU3CYA5</accession>
<dbReference type="PANTHER" id="PTHR37823">
    <property type="entry name" value="CYTOCHROME C-553-LIKE"/>
    <property type="match status" value="1"/>
</dbReference>
<reference evidence="8 9" key="1">
    <citation type="submission" date="2023-09" db="EMBL/GenBank/DDBJ databases">
        <authorList>
            <person name="Rey-Velasco X."/>
        </authorList>
    </citation>
    <scope>NUCLEOTIDE SEQUENCE [LARGE SCALE GENOMIC DNA]</scope>
    <source>
        <strain evidence="8 9">F297</strain>
    </source>
</reference>
<dbReference type="InterPro" id="IPR002372">
    <property type="entry name" value="PQQ_rpt_dom"/>
</dbReference>
<keyword evidence="5 6" id="KW-0408">Iron</keyword>
<keyword evidence="1" id="KW-0813">Transport</keyword>
<feature type="domain" description="Cytochrome c" evidence="7">
    <location>
        <begin position="17"/>
        <end position="94"/>
    </location>
</feature>
<dbReference type="InterPro" id="IPR051811">
    <property type="entry name" value="Cytochrome_c550/c551-like"/>
</dbReference>
<evidence type="ECO:0000256" key="5">
    <source>
        <dbReference type="ARBA" id="ARBA00023004"/>
    </source>
</evidence>
<dbReference type="Gene3D" id="2.140.10.10">
    <property type="entry name" value="Quinoprotein alcohol dehydrogenase-like superfamily"/>
    <property type="match status" value="1"/>
</dbReference>
<keyword evidence="2 6" id="KW-0349">Heme</keyword>
<dbReference type="SMART" id="SM00564">
    <property type="entry name" value="PQQ"/>
    <property type="match status" value="2"/>
</dbReference>
<dbReference type="SUPFAM" id="SSF50998">
    <property type="entry name" value="Quinoprotein alcohol dehydrogenase-like"/>
    <property type="match status" value="1"/>
</dbReference>
<dbReference type="RefSeq" id="WP_311485464.1">
    <property type="nucleotide sequence ID" value="NZ_JAVRHP010000103.1"/>
</dbReference>
<evidence type="ECO:0000256" key="4">
    <source>
        <dbReference type="ARBA" id="ARBA00022982"/>
    </source>
</evidence>
<dbReference type="Proteomes" id="UP001248819">
    <property type="component" value="Unassembled WGS sequence"/>
</dbReference>
<evidence type="ECO:0000313" key="9">
    <source>
        <dbReference type="Proteomes" id="UP001248819"/>
    </source>
</evidence>
<organism evidence="8 9">
    <name type="scientific">Autumnicola edwardsiae</name>
    <dbReference type="NCBI Taxonomy" id="3075594"/>
    <lineage>
        <taxon>Bacteria</taxon>
        <taxon>Pseudomonadati</taxon>
        <taxon>Bacteroidota</taxon>
        <taxon>Flavobacteriia</taxon>
        <taxon>Flavobacteriales</taxon>
        <taxon>Flavobacteriaceae</taxon>
        <taxon>Autumnicola</taxon>
    </lineage>
</organism>
<dbReference type="Gene3D" id="1.10.760.10">
    <property type="entry name" value="Cytochrome c-like domain"/>
    <property type="match status" value="1"/>
</dbReference>
<dbReference type="InterPro" id="IPR036909">
    <property type="entry name" value="Cyt_c-like_dom_sf"/>
</dbReference>
<keyword evidence="3 6" id="KW-0479">Metal-binding</keyword>
<evidence type="ECO:0000256" key="1">
    <source>
        <dbReference type="ARBA" id="ARBA00022448"/>
    </source>
</evidence>
<evidence type="ECO:0000256" key="2">
    <source>
        <dbReference type="ARBA" id="ARBA00022617"/>
    </source>
</evidence>
<protein>
    <submittedName>
        <fullName evidence="8">C-type cytochrome</fullName>
    </submittedName>
</protein>
<evidence type="ECO:0000259" key="7">
    <source>
        <dbReference type="PROSITE" id="PS51007"/>
    </source>
</evidence>
<gene>
    <name evidence="8" type="ORF">RM529_14415</name>
</gene>
<dbReference type="InterPro" id="IPR011047">
    <property type="entry name" value="Quinoprotein_ADH-like_sf"/>
</dbReference>
<keyword evidence="4" id="KW-0249">Electron transport</keyword>
<dbReference type="PROSITE" id="PS51007">
    <property type="entry name" value="CYTC"/>
    <property type="match status" value="1"/>
</dbReference>